<dbReference type="GO" id="GO:0005634">
    <property type="term" value="C:nucleus"/>
    <property type="evidence" value="ECO:0007669"/>
    <property type="project" value="TreeGrafter"/>
</dbReference>
<dbReference type="PANTHER" id="PTHR11259">
    <property type="entry name" value="RAS-RELATED GTP BINDING RAG/GTR YEAST"/>
    <property type="match status" value="1"/>
</dbReference>
<dbReference type="SUPFAM" id="SSF52540">
    <property type="entry name" value="P-loop containing nucleoside triphosphate hydrolases"/>
    <property type="match status" value="1"/>
</dbReference>
<dbReference type="EMBL" id="JAPDFW010000022">
    <property type="protein sequence ID" value="KAJ5079687.1"/>
    <property type="molecule type" value="Genomic_DNA"/>
</dbReference>
<comment type="similarity">
    <text evidence="1">Belongs to the GTR/RAG GTP-binding protein family.</text>
</comment>
<dbReference type="InterPro" id="IPR006762">
    <property type="entry name" value="Gtr1_RagA"/>
</dbReference>
<protein>
    <submittedName>
        <fullName evidence="4">Uncharacterized protein</fullName>
    </submittedName>
</protein>
<dbReference type="GO" id="GO:0010507">
    <property type="term" value="P:negative regulation of autophagy"/>
    <property type="evidence" value="ECO:0007669"/>
    <property type="project" value="TreeGrafter"/>
</dbReference>
<dbReference type="OrthoDB" id="26136at2759"/>
<evidence type="ECO:0000256" key="1">
    <source>
        <dbReference type="ARBA" id="ARBA00007756"/>
    </source>
</evidence>
<dbReference type="AlphaFoldDB" id="A0A9Q0LVK3"/>
<organism evidence="4 5">
    <name type="scientific">Anaeramoeba ignava</name>
    <name type="common">Anaerobic marine amoeba</name>
    <dbReference type="NCBI Taxonomy" id="1746090"/>
    <lineage>
        <taxon>Eukaryota</taxon>
        <taxon>Metamonada</taxon>
        <taxon>Anaeramoebidae</taxon>
        <taxon>Anaeramoeba</taxon>
    </lineage>
</organism>
<reference evidence="4" key="1">
    <citation type="submission" date="2022-10" db="EMBL/GenBank/DDBJ databases">
        <title>Novel sulphate-reducing endosymbionts in the free-living metamonad Anaeramoeba.</title>
        <authorList>
            <person name="Jerlstrom-Hultqvist J."/>
            <person name="Cepicka I."/>
            <person name="Gallot-Lavallee L."/>
            <person name="Salas-Leiva D."/>
            <person name="Curtis B.A."/>
            <person name="Zahonova K."/>
            <person name="Pipaliya S."/>
            <person name="Dacks J."/>
            <person name="Roger A.J."/>
        </authorList>
    </citation>
    <scope>NUCLEOTIDE SEQUENCE</scope>
    <source>
        <strain evidence="4">BMAN</strain>
    </source>
</reference>
<dbReference type="Proteomes" id="UP001149090">
    <property type="component" value="Unassembled WGS sequence"/>
</dbReference>
<dbReference type="GO" id="GO:0005764">
    <property type="term" value="C:lysosome"/>
    <property type="evidence" value="ECO:0007669"/>
    <property type="project" value="TreeGrafter"/>
</dbReference>
<dbReference type="GO" id="GO:0003924">
    <property type="term" value="F:GTPase activity"/>
    <property type="evidence" value="ECO:0007669"/>
    <property type="project" value="TreeGrafter"/>
</dbReference>
<dbReference type="GO" id="GO:1904263">
    <property type="term" value="P:positive regulation of TORC1 signaling"/>
    <property type="evidence" value="ECO:0007669"/>
    <property type="project" value="TreeGrafter"/>
</dbReference>
<dbReference type="GO" id="GO:0005525">
    <property type="term" value="F:GTP binding"/>
    <property type="evidence" value="ECO:0007669"/>
    <property type="project" value="UniProtKB-KW"/>
</dbReference>
<evidence type="ECO:0000313" key="5">
    <source>
        <dbReference type="Proteomes" id="UP001149090"/>
    </source>
</evidence>
<gene>
    <name evidence="4" type="ORF">M0811_03997</name>
</gene>
<dbReference type="GO" id="GO:1990131">
    <property type="term" value="C:Gtr1-Gtr2 GTPase complex"/>
    <property type="evidence" value="ECO:0007669"/>
    <property type="project" value="TreeGrafter"/>
</dbReference>
<keyword evidence="2" id="KW-0547">Nucleotide-binding</keyword>
<dbReference type="Gene3D" id="3.30.450.190">
    <property type="match status" value="1"/>
</dbReference>
<accession>A0A9Q0LVK3</accession>
<dbReference type="OMA" id="GAYFNDP"/>
<dbReference type="Pfam" id="PF04670">
    <property type="entry name" value="Gtr1_RagA"/>
    <property type="match status" value="1"/>
</dbReference>
<evidence type="ECO:0000313" key="4">
    <source>
        <dbReference type="EMBL" id="KAJ5079687.1"/>
    </source>
</evidence>
<dbReference type="GO" id="GO:0009267">
    <property type="term" value="P:cellular response to starvation"/>
    <property type="evidence" value="ECO:0007669"/>
    <property type="project" value="TreeGrafter"/>
</dbReference>
<keyword evidence="5" id="KW-1185">Reference proteome</keyword>
<name>A0A9Q0LVK3_ANAIG</name>
<sequence>MVDLDAFDNLYGETKQSENPFRQQSEFEEEKTPKILLMGLKKSGKTSIKHVVFYKMPPNKTIELESTPTLVQSDISNSSFIKFQIWEFPGQLDFFDSTFDSIGIFDNCQTIIYVIDSQEEVPESVSNLAKTIHHIHKNNYHKIGNKQDEKTIEMNFEVFIHKVERLTDEGKNDLQNDIEQRVLELLSENNLENEFEIRYYCTSIYDYSIFQAFSKVIQRLIPQYATLENLLDQLVKNSKIEKVFLFDVLSRIYVATDSSPVEDDVYELCSEFITMIFDFSNVYSVGKIQTNKPIKSQDSWISNTFDNDINNEIDLEIDLDQNIQKNQSNSNNTNKSNKSSQVINERNSAVVKLQTKNVLYFYEVNDYLSLVCLIPEKDFDFQGLIVYNFENFRQAISQIFKLDHINLFKRFGSKFDLVNREKLK</sequence>
<evidence type="ECO:0000256" key="2">
    <source>
        <dbReference type="ARBA" id="ARBA00022741"/>
    </source>
</evidence>
<proteinExistence type="inferred from homology"/>
<keyword evidence="3" id="KW-0342">GTP-binding</keyword>
<dbReference type="Gene3D" id="3.40.50.300">
    <property type="entry name" value="P-loop containing nucleotide triphosphate hydrolases"/>
    <property type="match status" value="1"/>
</dbReference>
<dbReference type="PANTHER" id="PTHR11259:SF2">
    <property type="entry name" value="GH16429P"/>
    <property type="match status" value="1"/>
</dbReference>
<comment type="caution">
    <text evidence="4">The sequence shown here is derived from an EMBL/GenBank/DDBJ whole genome shotgun (WGS) entry which is preliminary data.</text>
</comment>
<dbReference type="InterPro" id="IPR027417">
    <property type="entry name" value="P-loop_NTPase"/>
</dbReference>
<evidence type="ECO:0000256" key="3">
    <source>
        <dbReference type="ARBA" id="ARBA00023134"/>
    </source>
</evidence>
<dbReference type="FunFam" id="3.40.50.300:FF:001086">
    <property type="entry name" value="GTP-binding protein GTR2"/>
    <property type="match status" value="1"/>
</dbReference>